<protein>
    <submittedName>
        <fullName evidence="2">Uncharacterized protein</fullName>
    </submittedName>
</protein>
<accession>Q2VZX2</accession>
<reference evidence="2 3" key="1">
    <citation type="journal article" date="2005" name="DNA Res.">
        <title>Complete genome sequence of the facultative anaerobic magnetotactic bacterium Magnetospirillum sp. strain AMB-1.</title>
        <authorList>
            <person name="Matsunaga T."/>
            <person name="Okamura Y."/>
            <person name="Fukuda Y."/>
            <person name="Wahyudi A.T."/>
            <person name="Murase Y."/>
            <person name="Takeyama H."/>
        </authorList>
    </citation>
    <scope>NUCLEOTIDE SEQUENCE [LARGE SCALE GENOMIC DNA]</scope>
    <source>
        <strain evidence="3">ATCC 700264 / AMB-1</strain>
    </source>
</reference>
<dbReference type="STRING" id="342108.amb4049"/>
<evidence type="ECO:0000256" key="1">
    <source>
        <dbReference type="SAM" id="MobiDB-lite"/>
    </source>
</evidence>
<feature type="region of interest" description="Disordered" evidence="1">
    <location>
        <begin position="196"/>
        <end position="219"/>
    </location>
</feature>
<gene>
    <name evidence="2" type="ordered locus">amb4049</name>
</gene>
<dbReference type="AlphaFoldDB" id="Q2VZX2"/>
<name>Q2VZX2_PARM1</name>
<organism evidence="2 3">
    <name type="scientific">Paramagnetospirillum magneticum (strain ATCC 700264 / AMB-1)</name>
    <name type="common">Magnetospirillum magneticum</name>
    <dbReference type="NCBI Taxonomy" id="342108"/>
    <lineage>
        <taxon>Bacteria</taxon>
        <taxon>Pseudomonadati</taxon>
        <taxon>Pseudomonadota</taxon>
        <taxon>Alphaproteobacteria</taxon>
        <taxon>Rhodospirillales</taxon>
        <taxon>Magnetospirillaceae</taxon>
        <taxon>Paramagnetospirillum</taxon>
    </lineage>
</organism>
<evidence type="ECO:0000313" key="3">
    <source>
        <dbReference type="Proteomes" id="UP000007058"/>
    </source>
</evidence>
<dbReference type="HOGENOM" id="CLU_1260170_0_0_5"/>
<dbReference type="Proteomes" id="UP000007058">
    <property type="component" value="Chromosome"/>
</dbReference>
<dbReference type="KEGG" id="mag:amb4049"/>
<evidence type="ECO:0000313" key="2">
    <source>
        <dbReference type="EMBL" id="BAE52853.1"/>
    </source>
</evidence>
<keyword evidence="3" id="KW-1185">Reference proteome</keyword>
<sequence length="219" mass="25020">MRACEVPHCRDHARSFSRYCRRHDQRTTNTGHPEGTNVLRGEYKTLFLLAHQFITHHKEHPGIRAGLEWLGGMMADGRDPGTIHARSSAADRLGRWLHQMQTEGVTAEDMLATIGAIYALREWNPRRFLSDRHFDHQLAIRVLRLTPAPFSERWSEGKPKKVYDRITGPTRDLLSTRINAALGPLILRMGREVASAAQPRPQERLEGIDFPFNPKGTYP</sequence>
<dbReference type="EMBL" id="AP007255">
    <property type="protein sequence ID" value="BAE52853.1"/>
    <property type="molecule type" value="Genomic_DNA"/>
</dbReference>
<proteinExistence type="predicted"/>